<evidence type="ECO:0000256" key="2">
    <source>
        <dbReference type="ARBA" id="ARBA00018911"/>
    </source>
</evidence>
<dbReference type="PROSITE" id="PS51462">
    <property type="entry name" value="NUDIX"/>
    <property type="match status" value="1"/>
</dbReference>
<evidence type="ECO:0000256" key="3">
    <source>
        <dbReference type="ARBA" id="ARBA00022741"/>
    </source>
</evidence>
<dbReference type="GO" id="GO:0006167">
    <property type="term" value="P:AMP biosynthetic process"/>
    <property type="evidence" value="ECO:0007669"/>
    <property type="project" value="TreeGrafter"/>
</dbReference>
<evidence type="ECO:0000256" key="1">
    <source>
        <dbReference type="ARBA" id="ARBA00005582"/>
    </source>
</evidence>
<evidence type="ECO:0000256" key="5">
    <source>
        <dbReference type="ARBA" id="ARBA00032644"/>
    </source>
</evidence>
<dbReference type="GO" id="GO:0006754">
    <property type="term" value="P:ATP biosynthetic process"/>
    <property type="evidence" value="ECO:0007669"/>
    <property type="project" value="TreeGrafter"/>
</dbReference>
<dbReference type="RefSeq" id="WP_316435570.1">
    <property type="nucleotide sequence ID" value="NZ_CP053586.1"/>
</dbReference>
<dbReference type="PANTHER" id="PTHR21340:SF0">
    <property type="entry name" value="BIS(5'-NUCLEOSYL)-TETRAPHOSPHATASE [ASYMMETRICAL]"/>
    <property type="match status" value="1"/>
</dbReference>
<dbReference type="Gene3D" id="3.90.79.10">
    <property type="entry name" value="Nucleoside Triphosphate Pyrophosphohydrolase"/>
    <property type="match status" value="1"/>
</dbReference>
<organism evidence="7">
    <name type="scientific">Leptolyngbya sp. NK1-12</name>
    <dbReference type="NCBI Taxonomy" id="2547451"/>
    <lineage>
        <taxon>Bacteria</taxon>
        <taxon>Bacillati</taxon>
        <taxon>Cyanobacteriota</taxon>
        <taxon>Cyanophyceae</taxon>
        <taxon>Leptolyngbyales</taxon>
        <taxon>Leptolyngbyaceae</taxon>
        <taxon>Leptolyngbya group</taxon>
        <taxon>Leptolyngbya</taxon>
    </lineage>
</organism>
<feature type="domain" description="Nudix hydrolase" evidence="6">
    <location>
        <begin position="7"/>
        <end position="148"/>
    </location>
</feature>
<keyword evidence="4" id="KW-0378">Hydrolase</keyword>
<keyword evidence="3" id="KW-0547">Nucleotide-binding</keyword>
<dbReference type="InterPro" id="IPR000086">
    <property type="entry name" value="NUDIX_hydrolase_dom"/>
</dbReference>
<dbReference type="InterPro" id="IPR015797">
    <property type="entry name" value="NUDIX_hydrolase-like_dom_sf"/>
</dbReference>
<dbReference type="InterPro" id="IPR051325">
    <property type="entry name" value="Nudix_hydrolase_domain"/>
</dbReference>
<dbReference type="AlphaFoldDB" id="A0AA97AGT5"/>
<proteinExistence type="inferred from homology"/>
<gene>
    <name evidence="7" type="ORF">HJG54_13775</name>
</gene>
<dbReference type="SUPFAM" id="SSF55811">
    <property type="entry name" value="Nudix"/>
    <property type="match status" value="1"/>
</dbReference>
<dbReference type="PRINTS" id="PR00502">
    <property type="entry name" value="NUDIXFAMILY"/>
</dbReference>
<name>A0AA97AGT5_9CYAN</name>
<dbReference type="Pfam" id="PF00293">
    <property type="entry name" value="NUDIX"/>
    <property type="match status" value="1"/>
</dbReference>
<dbReference type="GO" id="GO:0000166">
    <property type="term" value="F:nucleotide binding"/>
    <property type="evidence" value="ECO:0007669"/>
    <property type="project" value="UniProtKB-KW"/>
</dbReference>
<accession>A0AA97AGT5</accession>
<protein>
    <recommendedName>
        <fullName evidence="2">Bis(5'-nucleosyl)-tetraphosphatase [asymmetrical]</fullName>
    </recommendedName>
    <alternativeName>
        <fullName evidence="5">Diadenosine 5',5'''-P1,P4-tetraphosphate asymmetrical hydrolase</fullName>
    </alternativeName>
</protein>
<dbReference type="GO" id="GO:0004081">
    <property type="term" value="F:bis(5'-nucleosyl)-tetraphosphatase (asymmetrical) activity"/>
    <property type="evidence" value="ECO:0007669"/>
    <property type="project" value="TreeGrafter"/>
</dbReference>
<evidence type="ECO:0000256" key="4">
    <source>
        <dbReference type="ARBA" id="ARBA00022801"/>
    </source>
</evidence>
<dbReference type="EMBL" id="CP053586">
    <property type="protein sequence ID" value="WNZ23819.1"/>
    <property type="molecule type" value="Genomic_DNA"/>
</dbReference>
<dbReference type="CDD" id="cd03428">
    <property type="entry name" value="NUDIX_Ap4A_Nudt2"/>
    <property type="match status" value="1"/>
</dbReference>
<reference evidence="7" key="1">
    <citation type="submission" date="2020-05" db="EMBL/GenBank/DDBJ databases">
        <authorList>
            <person name="Zhu T."/>
            <person name="Keshari N."/>
            <person name="Lu X."/>
        </authorList>
    </citation>
    <scope>NUCLEOTIDE SEQUENCE</scope>
    <source>
        <strain evidence="7">NK1-12</strain>
    </source>
</reference>
<dbReference type="PANTHER" id="PTHR21340">
    <property type="entry name" value="DIADENOSINE 5,5-P1,P4-TETRAPHOSPHATE PYROPHOSPHOHYDROLASE MUTT"/>
    <property type="match status" value="1"/>
</dbReference>
<dbReference type="InterPro" id="IPR020476">
    <property type="entry name" value="Nudix_hydrolase"/>
</dbReference>
<evidence type="ECO:0000313" key="7">
    <source>
        <dbReference type="EMBL" id="WNZ23819.1"/>
    </source>
</evidence>
<comment type="similarity">
    <text evidence="1">Belongs to the Nudix hydrolase family.</text>
</comment>
<evidence type="ECO:0000259" key="6">
    <source>
        <dbReference type="PROSITE" id="PS51462"/>
    </source>
</evidence>
<dbReference type="InterPro" id="IPR003565">
    <property type="entry name" value="Tetra_PHTase"/>
</dbReference>
<sequence>MASNNGVDDQAFGIVPILAASGGSSPEVDAEKYLLIQHQAGHWGFPKGHAELGETPIESACREFEEETGIRAYRLIGTTSFSETYTVFKKSKTLRKTVTYFVALVNSAEVNYQADEIRDYAWLPFQAALEQITFVQSKQLLIQVNDYFRTNLGNLLNI</sequence>